<feature type="region of interest" description="Disordered" evidence="1">
    <location>
        <begin position="326"/>
        <end position="345"/>
    </location>
</feature>
<accession>A0A1Q2CVY4</accession>
<evidence type="ECO:0000313" key="3">
    <source>
        <dbReference type="EMBL" id="AQP50267.1"/>
    </source>
</evidence>
<name>A0A1Q2CVY4_9ACTN</name>
<keyword evidence="2" id="KW-1133">Transmembrane helix</keyword>
<organism evidence="3 4">
    <name type="scientific">Tessaracoccus flavescens</name>
    <dbReference type="NCBI Taxonomy" id="399497"/>
    <lineage>
        <taxon>Bacteria</taxon>
        <taxon>Bacillati</taxon>
        <taxon>Actinomycetota</taxon>
        <taxon>Actinomycetes</taxon>
        <taxon>Propionibacteriales</taxon>
        <taxon>Propionibacteriaceae</taxon>
        <taxon>Tessaracoccus</taxon>
    </lineage>
</organism>
<protein>
    <submittedName>
        <fullName evidence="3">Uncharacterized protein</fullName>
    </submittedName>
</protein>
<dbReference type="Proteomes" id="UP000188235">
    <property type="component" value="Chromosome"/>
</dbReference>
<dbReference type="RefSeq" id="WP_077348391.1">
    <property type="nucleotide sequence ID" value="NZ_CP019607.1"/>
</dbReference>
<dbReference type="SUPFAM" id="SSF55486">
    <property type="entry name" value="Metalloproteases ('zincins'), catalytic domain"/>
    <property type="match status" value="1"/>
</dbReference>
<feature type="region of interest" description="Disordered" evidence="1">
    <location>
        <begin position="567"/>
        <end position="592"/>
    </location>
</feature>
<dbReference type="STRING" id="399497.BW733_04875"/>
<dbReference type="OrthoDB" id="3837791at2"/>
<dbReference type="AlphaFoldDB" id="A0A1Q2CVY4"/>
<evidence type="ECO:0000256" key="1">
    <source>
        <dbReference type="SAM" id="MobiDB-lite"/>
    </source>
</evidence>
<keyword evidence="2" id="KW-0472">Membrane</keyword>
<proteinExistence type="predicted"/>
<evidence type="ECO:0000313" key="4">
    <source>
        <dbReference type="Proteomes" id="UP000188235"/>
    </source>
</evidence>
<keyword evidence="2" id="KW-0812">Transmembrane</keyword>
<feature type="region of interest" description="Disordered" evidence="1">
    <location>
        <begin position="1"/>
        <end position="23"/>
    </location>
</feature>
<feature type="region of interest" description="Disordered" evidence="1">
    <location>
        <begin position="258"/>
        <end position="284"/>
    </location>
</feature>
<feature type="transmembrane region" description="Helical" evidence="2">
    <location>
        <begin position="534"/>
        <end position="561"/>
    </location>
</feature>
<reference evidence="3 4" key="1">
    <citation type="journal article" date="2008" name="Int. J. Syst. Evol. Microbiol.">
        <title>Tessaracoccus flavescens sp. nov., isolated from marine sediment.</title>
        <authorList>
            <person name="Lee D.W."/>
            <person name="Lee S.D."/>
        </authorList>
    </citation>
    <scope>NUCLEOTIDE SEQUENCE [LARGE SCALE GENOMIC DNA]</scope>
    <source>
        <strain evidence="3 4">SST-39T</strain>
    </source>
</reference>
<dbReference type="EMBL" id="CP019607">
    <property type="protein sequence ID" value="AQP50267.1"/>
    <property type="molecule type" value="Genomic_DNA"/>
</dbReference>
<keyword evidence="4" id="KW-1185">Reference proteome</keyword>
<sequence length="592" mass="62755">MPVPAGASNLRATSGGSTLTVTTEGGTEASIRIASIAFPQLRYARTREITLTYDLPGAELRSKDPTRVGKGFAAFTALAWGEPGRTTLDIVAPEGYDFHSTSEIFTETAADSSVTRRASEHTDETGIWAFVTLRDPAQTAERSITVGGDEVSLLSFPGDEAWADFVDQKLAEGVPALEELLATPWPGGLDTVREDVSPTVTGYAWFDFTKREILLGEELDTQLLLHETSHAWLNDDHLSGRWLQEGLAEVVSRRLAPRIGGEETPSDVPKRDSDPAFPLSQWRNPTGLAVGETDEYGYAAAHAAVNELIGGLEDEDFTTVVQAALAGESAYEPPGSEDNRGTTDSRRFLDLVESRGGNTDADQTYATWVLDDDAATTLEQRSVARDDYAAVDAADEGWLPPRGLRIAMSRWDFGGAGDLMGALGEQAEAAGELQQAAAAAGLELAGEVREGYENAEDEAAYSDSAELLAETGESLERVEGARATVEGAADPLSDLGIRLLRTEAAVAGAREAFSDGDLATAGERAALATEQTRWAPWLSASLILVTAHTVGGLIVGLVALVRRPRRVRPAAPSGPPLSGGEGPPATTGDGTY</sequence>
<gene>
    <name evidence="3" type="ORF">BW733_04875</name>
</gene>
<feature type="compositionally biased region" description="Polar residues" evidence="1">
    <location>
        <begin position="10"/>
        <end position="23"/>
    </location>
</feature>
<dbReference type="KEGG" id="tfa:BW733_04875"/>
<evidence type="ECO:0000256" key="2">
    <source>
        <dbReference type="SAM" id="Phobius"/>
    </source>
</evidence>